<dbReference type="InterPro" id="IPR007750">
    <property type="entry name" value="DUF674"/>
</dbReference>
<name>A0A7J9AP69_9ROSI</name>
<reference evidence="1 2" key="1">
    <citation type="journal article" date="2019" name="Genome Biol. Evol.">
        <title>Insights into the evolution of the New World diploid cottons (Gossypium, subgenus Houzingenia) based on genome sequencing.</title>
        <authorList>
            <person name="Grover C.E."/>
            <person name="Arick M.A. 2nd"/>
            <person name="Thrash A."/>
            <person name="Conover J.L."/>
            <person name="Sanders W.S."/>
            <person name="Peterson D.G."/>
            <person name="Frelichowski J.E."/>
            <person name="Scheffler J.A."/>
            <person name="Scheffler B.E."/>
            <person name="Wendel J.F."/>
        </authorList>
    </citation>
    <scope>NUCLEOTIDE SEQUENCE [LARGE SCALE GENOMIC DNA]</scope>
    <source>
        <strain evidence="1">4</strain>
        <tissue evidence="1">Leaf</tissue>
    </source>
</reference>
<dbReference type="Pfam" id="PF05056">
    <property type="entry name" value="DUF674"/>
    <property type="match status" value="1"/>
</dbReference>
<accession>A0A7J9AP69</accession>
<proteinExistence type="predicted"/>
<comment type="caution">
    <text evidence="1">The sequence shown here is derived from an EMBL/GenBank/DDBJ whole genome shotgun (WGS) entry which is preliminary data.</text>
</comment>
<sequence>MAASSKVSLKLLIDCKSNKVLFAEAGKDFVDFLFNLLSLPLGTVIKLLKTNSMVGSLVGSHGSLYESIEKLSETYMHPNQNKDSLLNPRAPTPASGVPLLLGYDAAGRIVYMCPDSYHRNVADVSGMACPQCKKRMETEVTVVGRNVGKGKTSDEGGFVIGVVTYMVMDDLTVKPMSTISSVTMLNKFNVTDVGALQEKVIDLGMNEALRLLKASLESKTVLTSVFLGNKKF</sequence>
<evidence type="ECO:0008006" key="3">
    <source>
        <dbReference type="Google" id="ProtNLM"/>
    </source>
</evidence>
<keyword evidence="2" id="KW-1185">Reference proteome</keyword>
<dbReference type="Proteomes" id="UP000593574">
    <property type="component" value="Unassembled WGS sequence"/>
</dbReference>
<dbReference type="AlphaFoldDB" id="A0A7J9AP69"/>
<dbReference type="PANTHER" id="PTHR33103">
    <property type="entry name" value="OS01G0153900 PROTEIN"/>
    <property type="match status" value="1"/>
</dbReference>
<evidence type="ECO:0000313" key="2">
    <source>
        <dbReference type="Proteomes" id="UP000593574"/>
    </source>
</evidence>
<protein>
    <recommendedName>
        <fullName evidence="3">DUF674 domain-containing protein</fullName>
    </recommendedName>
</protein>
<organism evidence="1 2">
    <name type="scientific">Gossypium laxum</name>
    <dbReference type="NCBI Taxonomy" id="34288"/>
    <lineage>
        <taxon>Eukaryota</taxon>
        <taxon>Viridiplantae</taxon>
        <taxon>Streptophyta</taxon>
        <taxon>Embryophyta</taxon>
        <taxon>Tracheophyta</taxon>
        <taxon>Spermatophyta</taxon>
        <taxon>Magnoliopsida</taxon>
        <taxon>eudicotyledons</taxon>
        <taxon>Gunneridae</taxon>
        <taxon>Pentapetalae</taxon>
        <taxon>rosids</taxon>
        <taxon>malvids</taxon>
        <taxon>Malvales</taxon>
        <taxon>Malvaceae</taxon>
        <taxon>Malvoideae</taxon>
        <taxon>Gossypium</taxon>
    </lineage>
</organism>
<dbReference type="EMBL" id="JABEZV010000011">
    <property type="protein sequence ID" value="MBA0725712.1"/>
    <property type="molecule type" value="Genomic_DNA"/>
</dbReference>
<evidence type="ECO:0000313" key="1">
    <source>
        <dbReference type="EMBL" id="MBA0725712.1"/>
    </source>
</evidence>
<gene>
    <name evidence="1" type="ORF">Golax_022276</name>
</gene>
<dbReference type="PANTHER" id="PTHR33103:SF19">
    <property type="entry name" value="OS09G0544700 PROTEIN"/>
    <property type="match status" value="1"/>
</dbReference>